<dbReference type="AlphaFoldDB" id="A0A151XEC9"/>
<dbReference type="Proteomes" id="UP000075809">
    <property type="component" value="Unassembled WGS sequence"/>
</dbReference>
<keyword evidence="2" id="KW-1185">Reference proteome</keyword>
<dbReference type="EMBL" id="KQ982254">
    <property type="protein sequence ID" value="KYQ58734.1"/>
    <property type="molecule type" value="Genomic_DNA"/>
</dbReference>
<protein>
    <submittedName>
        <fullName evidence="1">Uncharacterized protein</fullName>
    </submittedName>
</protein>
<reference evidence="1 2" key="1">
    <citation type="submission" date="2015-09" db="EMBL/GenBank/DDBJ databases">
        <title>Trachymyrmex zeteki WGS genome.</title>
        <authorList>
            <person name="Nygaard S."/>
            <person name="Hu H."/>
            <person name="Boomsma J."/>
            <person name="Zhang G."/>
        </authorList>
    </citation>
    <scope>NUCLEOTIDE SEQUENCE [LARGE SCALE GENOMIC DNA]</scope>
    <source>
        <strain evidence="1">Tzet28-1</strain>
        <tissue evidence="1">Whole body</tissue>
    </source>
</reference>
<name>A0A151XEC9_9HYME</name>
<accession>A0A151XEC9</accession>
<sequence>MLYGGACIWCFAKDRELYTVERNQAVKTLSKVYGKRSKTKLLGAAVKITTDFRRGIADRYLDFVVLPLHYEIVVNVFRTRPRHLVKFQSSRPIVAVRADSGNYRPIKPPLTPAPYTLFYSARNSARITPRFALKWCIEKRREERTWSIIAWFSSKLSVCLRIPRDEATRSVVFMRQKCVVLETPRFLVENPMIFHFSIFSYRALALFGDAGTRSFEYSGLTQMIISGGVSTLPGLFRECHG</sequence>
<gene>
    <name evidence="1" type="ORF">ALC60_02382</name>
</gene>
<organism evidence="1 2">
    <name type="scientific">Mycetomoellerius zeteki</name>
    <dbReference type="NCBI Taxonomy" id="64791"/>
    <lineage>
        <taxon>Eukaryota</taxon>
        <taxon>Metazoa</taxon>
        <taxon>Ecdysozoa</taxon>
        <taxon>Arthropoda</taxon>
        <taxon>Hexapoda</taxon>
        <taxon>Insecta</taxon>
        <taxon>Pterygota</taxon>
        <taxon>Neoptera</taxon>
        <taxon>Endopterygota</taxon>
        <taxon>Hymenoptera</taxon>
        <taxon>Apocrita</taxon>
        <taxon>Aculeata</taxon>
        <taxon>Formicoidea</taxon>
        <taxon>Formicidae</taxon>
        <taxon>Myrmicinae</taxon>
        <taxon>Mycetomoellerius</taxon>
    </lineage>
</organism>
<evidence type="ECO:0000313" key="2">
    <source>
        <dbReference type="Proteomes" id="UP000075809"/>
    </source>
</evidence>
<proteinExistence type="predicted"/>
<evidence type="ECO:0000313" key="1">
    <source>
        <dbReference type="EMBL" id="KYQ58734.1"/>
    </source>
</evidence>